<dbReference type="SUPFAM" id="SSF50978">
    <property type="entry name" value="WD40 repeat-like"/>
    <property type="match status" value="1"/>
</dbReference>
<proteinExistence type="predicted"/>
<dbReference type="InterPro" id="IPR015943">
    <property type="entry name" value="WD40/YVTN_repeat-like_dom_sf"/>
</dbReference>
<dbReference type="InterPro" id="IPR036322">
    <property type="entry name" value="WD40_repeat_dom_sf"/>
</dbReference>
<accession>A0A2G2YQ46</accession>
<keyword evidence="2" id="KW-1185">Reference proteome</keyword>
<reference evidence="1 2" key="2">
    <citation type="journal article" date="2017" name="Genome Biol.">
        <title>New reference genome sequences of hot pepper reveal the massive evolution of plant disease-resistance genes by retroduplication.</title>
        <authorList>
            <person name="Kim S."/>
            <person name="Park J."/>
            <person name="Yeom S.I."/>
            <person name="Kim Y.M."/>
            <person name="Seo E."/>
            <person name="Kim K.T."/>
            <person name="Kim M.S."/>
            <person name="Lee J.M."/>
            <person name="Cheong K."/>
            <person name="Shin H.S."/>
            <person name="Kim S.B."/>
            <person name="Han K."/>
            <person name="Lee J."/>
            <person name="Park M."/>
            <person name="Lee H.A."/>
            <person name="Lee H.Y."/>
            <person name="Lee Y."/>
            <person name="Oh S."/>
            <person name="Lee J.H."/>
            <person name="Choi E."/>
            <person name="Choi E."/>
            <person name="Lee S.E."/>
            <person name="Jeon J."/>
            <person name="Kim H."/>
            <person name="Choi G."/>
            <person name="Song H."/>
            <person name="Lee J."/>
            <person name="Lee S.C."/>
            <person name="Kwon J.K."/>
            <person name="Lee H.Y."/>
            <person name="Koo N."/>
            <person name="Hong Y."/>
            <person name="Kim R.W."/>
            <person name="Kang W.H."/>
            <person name="Huh J.H."/>
            <person name="Kang B.C."/>
            <person name="Yang T.J."/>
            <person name="Lee Y.H."/>
            <person name="Bennetzen J.L."/>
            <person name="Choi D."/>
        </authorList>
    </citation>
    <scope>NUCLEOTIDE SEQUENCE [LARGE SCALE GENOMIC DNA]</scope>
    <source>
        <strain evidence="2">cv. CM334</strain>
    </source>
</reference>
<comment type="caution">
    <text evidence="1">The sequence shown here is derived from an EMBL/GenBank/DDBJ whole genome shotgun (WGS) entry which is preliminary data.</text>
</comment>
<gene>
    <name evidence="1" type="ORF">T459_22652</name>
</gene>
<evidence type="ECO:0000313" key="2">
    <source>
        <dbReference type="Proteomes" id="UP000222542"/>
    </source>
</evidence>
<dbReference type="Gramene" id="PHT71867">
    <property type="protein sequence ID" value="PHT71867"/>
    <property type="gene ID" value="T459_22652"/>
</dbReference>
<sequence>MKGMKNYVMKGTKNYTKKKKNRAKKKNFAMEEKDFFMLKEDFAITEEENLKEETDYMKSGYELVNSVEEIFYNTRGPRAVASNGLFMTWADGEDVRIVDLESFVPENPPILKGNDGPITALALSPNNDLVYAAGRKNICAWELHSKTLRWSKIKAYLLSSTSLC</sequence>
<dbReference type="Gene3D" id="2.130.10.10">
    <property type="entry name" value="YVTN repeat-like/Quinoprotein amine dehydrogenase"/>
    <property type="match status" value="1"/>
</dbReference>
<dbReference type="EMBL" id="AYRZ02000009">
    <property type="protein sequence ID" value="PHT71867.1"/>
    <property type="molecule type" value="Genomic_DNA"/>
</dbReference>
<reference evidence="1 2" key="1">
    <citation type="journal article" date="2014" name="Nat. Genet.">
        <title>Genome sequence of the hot pepper provides insights into the evolution of pungency in Capsicum species.</title>
        <authorList>
            <person name="Kim S."/>
            <person name="Park M."/>
            <person name="Yeom S.I."/>
            <person name="Kim Y.M."/>
            <person name="Lee J.M."/>
            <person name="Lee H.A."/>
            <person name="Seo E."/>
            <person name="Choi J."/>
            <person name="Cheong K."/>
            <person name="Kim K.T."/>
            <person name="Jung K."/>
            <person name="Lee G.W."/>
            <person name="Oh S.K."/>
            <person name="Bae C."/>
            <person name="Kim S.B."/>
            <person name="Lee H.Y."/>
            <person name="Kim S.Y."/>
            <person name="Kim M.S."/>
            <person name="Kang B.C."/>
            <person name="Jo Y.D."/>
            <person name="Yang H.B."/>
            <person name="Jeong H.J."/>
            <person name="Kang W.H."/>
            <person name="Kwon J.K."/>
            <person name="Shin C."/>
            <person name="Lim J.Y."/>
            <person name="Park J.H."/>
            <person name="Huh J.H."/>
            <person name="Kim J.S."/>
            <person name="Kim B.D."/>
            <person name="Cohen O."/>
            <person name="Paran I."/>
            <person name="Suh M.C."/>
            <person name="Lee S.B."/>
            <person name="Kim Y.K."/>
            <person name="Shin Y."/>
            <person name="Noh S.J."/>
            <person name="Park J."/>
            <person name="Seo Y.S."/>
            <person name="Kwon S.Y."/>
            <person name="Kim H.A."/>
            <person name="Park J.M."/>
            <person name="Kim H.J."/>
            <person name="Choi S.B."/>
            <person name="Bosland P.W."/>
            <person name="Reeves G."/>
            <person name="Jo S.H."/>
            <person name="Lee B.W."/>
            <person name="Cho H.T."/>
            <person name="Choi H.S."/>
            <person name="Lee M.S."/>
            <person name="Yu Y."/>
            <person name="Do Choi Y."/>
            <person name="Park B.S."/>
            <person name="van Deynze A."/>
            <person name="Ashrafi H."/>
            <person name="Hill T."/>
            <person name="Kim W.T."/>
            <person name="Pai H.S."/>
            <person name="Ahn H.K."/>
            <person name="Yeam I."/>
            <person name="Giovannoni J.J."/>
            <person name="Rose J.K."/>
            <person name="Sorensen I."/>
            <person name="Lee S.J."/>
            <person name="Kim R.W."/>
            <person name="Choi I.Y."/>
            <person name="Choi B.S."/>
            <person name="Lim J.S."/>
            <person name="Lee Y.H."/>
            <person name="Choi D."/>
        </authorList>
    </citation>
    <scope>NUCLEOTIDE SEQUENCE [LARGE SCALE GENOMIC DNA]</scope>
    <source>
        <strain evidence="2">cv. CM334</strain>
    </source>
</reference>
<organism evidence="1 2">
    <name type="scientific">Capsicum annuum</name>
    <name type="common">Capsicum pepper</name>
    <dbReference type="NCBI Taxonomy" id="4072"/>
    <lineage>
        <taxon>Eukaryota</taxon>
        <taxon>Viridiplantae</taxon>
        <taxon>Streptophyta</taxon>
        <taxon>Embryophyta</taxon>
        <taxon>Tracheophyta</taxon>
        <taxon>Spermatophyta</taxon>
        <taxon>Magnoliopsida</taxon>
        <taxon>eudicotyledons</taxon>
        <taxon>Gunneridae</taxon>
        <taxon>Pentapetalae</taxon>
        <taxon>asterids</taxon>
        <taxon>lamiids</taxon>
        <taxon>Solanales</taxon>
        <taxon>Solanaceae</taxon>
        <taxon>Solanoideae</taxon>
        <taxon>Capsiceae</taxon>
        <taxon>Capsicum</taxon>
    </lineage>
</organism>
<evidence type="ECO:0000313" key="1">
    <source>
        <dbReference type="EMBL" id="PHT71867.1"/>
    </source>
</evidence>
<dbReference type="Proteomes" id="UP000222542">
    <property type="component" value="Unassembled WGS sequence"/>
</dbReference>
<dbReference type="AlphaFoldDB" id="A0A2G2YQ46"/>
<protein>
    <submittedName>
        <fullName evidence="1">Uncharacterized protein</fullName>
    </submittedName>
</protein>
<name>A0A2G2YQ46_CAPAN</name>